<evidence type="ECO:0000313" key="3">
    <source>
        <dbReference type="Proteomes" id="UP001198862"/>
    </source>
</evidence>
<gene>
    <name evidence="2" type="ORF">LJ725_03610</name>
</gene>
<proteinExistence type="predicted"/>
<comment type="caution">
    <text evidence="2">The sequence shown here is derived from an EMBL/GenBank/DDBJ whole genome shotgun (WGS) entry which is preliminary data.</text>
</comment>
<evidence type="ECO:0000256" key="1">
    <source>
        <dbReference type="SAM" id="SignalP"/>
    </source>
</evidence>
<evidence type="ECO:0008006" key="4">
    <source>
        <dbReference type="Google" id="ProtNLM"/>
    </source>
</evidence>
<evidence type="ECO:0000313" key="2">
    <source>
        <dbReference type="EMBL" id="MCC8428039.1"/>
    </source>
</evidence>
<protein>
    <recommendedName>
        <fullName evidence="4">Peptidylprolyl isomerase</fullName>
    </recommendedName>
</protein>
<keyword evidence="1" id="KW-0732">Signal</keyword>
<accession>A0ABS8KPT1</accession>
<dbReference type="EMBL" id="JAJISD010000001">
    <property type="protein sequence ID" value="MCC8428039.1"/>
    <property type="molecule type" value="Genomic_DNA"/>
</dbReference>
<feature type="signal peptide" evidence="1">
    <location>
        <begin position="1"/>
        <end position="25"/>
    </location>
</feature>
<dbReference type="RefSeq" id="WP_230549241.1">
    <property type="nucleotide sequence ID" value="NZ_JAJISD010000001.1"/>
</dbReference>
<sequence>MTKRSKWMAAGGAVLFCLTAAGGQAQQLKNENLLVGMPQGFKVGFKDSKNGMNMQEFVPAAETVQNWTEMVTVQVFLSRKDLQPGPFLAAMQKQWSDGCKGSTSTAVATGKVKGYESASVLLSCPLLASTGKPETAMIKAIKGNDSFYVVQRAVRSVPTPERLEKLKKYVEEVSVCDSRLTSVPCPTVR</sequence>
<name>A0ABS8KPT1_9HYPH</name>
<organism evidence="2 3">
    <name type="scientific">Reyranella aquatilis</name>
    <dbReference type="NCBI Taxonomy" id="2035356"/>
    <lineage>
        <taxon>Bacteria</taxon>
        <taxon>Pseudomonadati</taxon>
        <taxon>Pseudomonadota</taxon>
        <taxon>Alphaproteobacteria</taxon>
        <taxon>Hyphomicrobiales</taxon>
        <taxon>Reyranellaceae</taxon>
        <taxon>Reyranella</taxon>
    </lineage>
</organism>
<keyword evidence="3" id="KW-1185">Reference proteome</keyword>
<reference evidence="2 3" key="1">
    <citation type="submission" date="2021-11" db="EMBL/GenBank/DDBJ databases">
        <authorList>
            <person name="Lee D.-H."/>
            <person name="Kim S.-B."/>
        </authorList>
    </citation>
    <scope>NUCLEOTIDE SEQUENCE [LARGE SCALE GENOMIC DNA]</scope>
    <source>
        <strain evidence="2 3">KCTC 52223</strain>
    </source>
</reference>
<dbReference type="Proteomes" id="UP001198862">
    <property type="component" value="Unassembled WGS sequence"/>
</dbReference>
<feature type="chain" id="PRO_5045797693" description="Peptidylprolyl isomerase" evidence="1">
    <location>
        <begin position="26"/>
        <end position="189"/>
    </location>
</feature>